<evidence type="ECO:0000256" key="1">
    <source>
        <dbReference type="ARBA" id="ARBA00023015"/>
    </source>
</evidence>
<dbReference type="CDD" id="cd06170">
    <property type="entry name" value="LuxR_C_like"/>
    <property type="match status" value="1"/>
</dbReference>
<dbReference type="Gene3D" id="3.30.450.20">
    <property type="entry name" value="PAS domain"/>
    <property type="match status" value="1"/>
</dbReference>
<organism evidence="5 6">
    <name type="scientific">Dysgonomonas mossii</name>
    <dbReference type="NCBI Taxonomy" id="163665"/>
    <lineage>
        <taxon>Bacteria</taxon>
        <taxon>Pseudomonadati</taxon>
        <taxon>Bacteroidota</taxon>
        <taxon>Bacteroidia</taxon>
        <taxon>Bacteroidales</taxon>
        <taxon>Dysgonomonadaceae</taxon>
        <taxon>Dysgonomonas</taxon>
    </lineage>
</organism>
<dbReference type="SUPFAM" id="SSF46894">
    <property type="entry name" value="C-terminal effector domain of the bipartite response regulators"/>
    <property type="match status" value="1"/>
</dbReference>
<dbReference type="AlphaFoldDB" id="A0A4Y9INT6"/>
<dbReference type="OrthoDB" id="965844at2"/>
<accession>A0A4Y9INT6</accession>
<evidence type="ECO:0000259" key="4">
    <source>
        <dbReference type="PROSITE" id="PS50043"/>
    </source>
</evidence>
<evidence type="ECO:0000256" key="2">
    <source>
        <dbReference type="ARBA" id="ARBA00023125"/>
    </source>
</evidence>
<dbReference type="InterPro" id="IPR016032">
    <property type="entry name" value="Sig_transdc_resp-reg_C-effctor"/>
</dbReference>
<dbReference type="GO" id="GO:0003677">
    <property type="term" value="F:DNA binding"/>
    <property type="evidence" value="ECO:0007669"/>
    <property type="project" value="UniProtKB-KW"/>
</dbReference>
<dbReference type="InterPro" id="IPR036388">
    <property type="entry name" value="WH-like_DNA-bd_sf"/>
</dbReference>
<dbReference type="PRINTS" id="PR00038">
    <property type="entry name" value="HTHLUXR"/>
</dbReference>
<gene>
    <name evidence="5" type="ORF">E4T88_05895</name>
</gene>
<comment type="caution">
    <text evidence="5">The sequence shown here is derived from an EMBL/GenBank/DDBJ whole genome shotgun (WGS) entry which is preliminary data.</text>
</comment>
<keyword evidence="2" id="KW-0238">DNA-binding</keyword>
<sequence>MEDLQKEHARLLSLQSFNEADLDYSLLEYHKQMLSHLAKVSNSGITVFDMYKRKHVYTSFNFGGIFGDCKEGIDERVHPDDLRSLIRNGIAALKFLHANKENLQDYKMISEFRICNAIGQYVRVVEQYTLLEKDKSGNAWLSLSVLDLSPDQSSFKTVRGHILNVKENTFFPIENLLSPKVSDLTTREIAVLQLIKEGLLSKEISEQLFISVHTVNTHRQRILEKLDVSNSMEAVKYASALGLIS</sequence>
<proteinExistence type="predicted"/>
<keyword evidence="3" id="KW-0804">Transcription</keyword>
<dbReference type="RefSeq" id="WP_135104554.1">
    <property type="nucleotide sequence ID" value="NZ_JADGKW010000002.1"/>
</dbReference>
<dbReference type="Proteomes" id="UP000298285">
    <property type="component" value="Unassembled WGS sequence"/>
</dbReference>
<evidence type="ECO:0000313" key="5">
    <source>
        <dbReference type="EMBL" id="TFU89549.1"/>
    </source>
</evidence>
<evidence type="ECO:0000256" key="3">
    <source>
        <dbReference type="ARBA" id="ARBA00023163"/>
    </source>
</evidence>
<reference evidence="5 6" key="1">
    <citation type="submission" date="2019-03" db="EMBL/GenBank/DDBJ databases">
        <title>Diversity of the mouse oral microbiome.</title>
        <authorList>
            <person name="Joseph S."/>
            <person name="Aduse-Opoku J."/>
            <person name="Curtis M."/>
            <person name="Wade W."/>
            <person name="Hashim A."/>
        </authorList>
    </citation>
    <scope>NUCLEOTIDE SEQUENCE [LARGE SCALE GENOMIC DNA]</scope>
    <source>
        <strain evidence="5 6">P11</strain>
    </source>
</reference>
<feature type="domain" description="HTH luxR-type" evidence="4">
    <location>
        <begin position="177"/>
        <end position="242"/>
    </location>
</feature>
<dbReference type="PROSITE" id="PS50043">
    <property type="entry name" value="HTH_LUXR_2"/>
    <property type="match status" value="1"/>
</dbReference>
<dbReference type="PANTHER" id="PTHR44688:SF16">
    <property type="entry name" value="DNA-BINDING TRANSCRIPTIONAL ACTIVATOR DEVR_DOSR"/>
    <property type="match status" value="1"/>
</dbReference>
<dbReference type="PANTHER" id="PTHR44688">
    <property type="entry name" value="DNA-BINDING TRANSCRIPTIONAL ACTIVATOR DEVR_DOSR"/>
    <property type="match status" value="1"/>
</dbReference>
<dbReference type="EMBL" id="SPPK01000002">
    <property type="protein sequence ID" value="TFU89549.1"/>
    <property type="molecule type" value="Genomic_DNA"/>
</dbReference>
<evidence type="ECO:0000313" key="6">
    <source>
        <dbReference type="Proteomes" id="UP000298285"/>
    </source>
</evidence>
<protein>
    <submittedName>
        <fullName evidence="5">Helix-turn-helix transcriptional regulator</fullName>
    </submittedName>
</protein>
<dbReference type="SMART" id="SM00421">
    <property type="entry name" value="HTH_LUXR"/>
    <property type="match status" value="1"/>
</dbReference>
<dbReference type="Gene3D" id="1.10.10.10">
    <property type="entry name" value="Winged helix-like DNA-binding domain superfamily/Winged helix DNA-binding domain"/>
    <property type="match status" value="1"/>
</dbReference>
<dbReference type="GO" id="GO:0006355">
    <property type="term" value="P:regulation of DNA-templated transcription"/>
    <property type="evidence" value="ECO:0007669"/>
    <property type="project" value="InterPro"/>
</dbReference>
<dbReference type="Pfam" id="PF00196">
    <property type="entry name" value="GerE"/>
    <property type="match status" value="1"/>
</dbReference>
<dbReference type="PROSITE" id="PS00622">
    <property type="entry name" value="HTH_LUXR_1"/>
    <property type="match status" value="1"/>
</dbReference>
<keyword evidence="1" id="KW-0805">Transcription regulation</keyword>
<name>A0A4Y9INT6_9BACT</name>
<dbReference type="InterPro" id="IPR000792">
    <property type="entry name" value="Tscrpt_reg_LuxR_C"/>
</dbReference>